<feature type="compositionally biased region" description="Basic and acidic residues" evidence="1">
    <location>
        <begin position="18"/>
        <end position="33"/>
    </location>
</feature>
<feature type="region of interest" description="Disordered" evidence="1">
    <location>
        <begin position="18"/>
        <end position="62"/>
    </location>
</feature>
<feature type="compositionally biased region" description="Polar residues" evidence="1">
    <location>
        <begin position="114"/>
        <end position="133"/>
    </location>
</feature>
<accession>A0A0K2U6J7</accession>
<sequence length="197" mass="22574">MRRFCCFSLIEDKDIQEEARVKNLEESSKPNEKENEETEEIHTINNISPPPPKDKLVHRLSFGSSQPGSISCPHLLIETPSSSSSYSGNNEEKGFRNSLRSDHRNDSPGRRHYGTSSQKYPHPRNSNHQNSFLTQTNSFKRIISFRSSKKESEARAFQLNFLGQIYRKKNSIPTITTTSNFQNDIKDISEDELNLLA</sequence>
<feature type="region of interest" description="Disordered" evidence="1">
    <location>
        <begin position="81"/>
        <end position="133"/>
    </location>
</feature>
<evidence type="ECO:0000256" key="1">
    <source>
        <dbReference type="SAM" id="MobiDB-lite"/>
    </source>
</evidence>
<evidence type="ECO:0000313" key="2">
    <source>
        <dbReference type="EMBL" id="CDW33690.1"/>
    </source>
</evidence>
<feature type="non-terminal residue" evidence="2">
    <location>
        <position position="197"/>
    </location>
</feature>
<feature type="compositionally biased region" description="Basic and acidic residues" evidence="1">
    <location>
        <begin position="90"/>
        <end position="109"/>
    </location>
</feature>
<dbReference type="AlphaFoldDB" id="A0A0K2U6J7"/>
<dbReference type="EMBL" id="HACA01016329">
    <property type="protein sequence ID" value="CDW33690.1"/>
    <property type="molecule type" value="Transcribed_RNA"/>
</dbReference>
<name>A0A0K2U6J7_LEPSM</name>
<organism evidence="2">
    <name type="scientific">Lepeophtheirus salmonis</name>
    <name type="common">Salmon louse</name>
    <name type="synonym">Caligus salmonis</name>
    <dbReference type="NCBI Taxonomy" id="72036"/>
    <lineage>
        <taxon>Eukaryota</taxon>
        <taxon>Metazoa</taxon>
        <taxon>Ecdysozoa</taxon>
        <taxon>Arthropoda</taxon>
        <taxon>Crustacea</taxon>
        <taxon>Multicrustacea</taxon>
        <taxon>Hexanauplia</taxon>
        <taxon>Copepoda</taxon>
        <taxon>Siphonostomatoida</taxon>
        <taxon>Caligidae</taxon>
        <taxon>Lepeophtheirus</taxon>
    </lineage>
</organism>
<reference evidence="2" key="1">
    <citation type="submission" date="2014-05" db="EMBL/GenBank/DDBJ databases">
        <authorList>
            <person name="Chronopoulou M."/>
        </authorList>
    </citation>
    <scope>NUCLEOTIDE SEQUENCE</scope>
    <source>
        <tissue evidence="2">Whole organism</tissue>
    </source>
</reference>
<protein>
    <submittedName>
        <fullName evidence="2">Uncharacterized protein</fullName>
    </submittedName>
</protein>
<proteinExistence type="predicted"/>